<dbReference type="GO" id="GO:0061733">
    <property type="term" value="F:protein-lysine-acetyltransferase activity"/>
    <property type="evidence" value="ECO:0007669"/>
    <property type="project" value="TreeGrafter"/>
</dbReference>
<reference evidence="7" key="1">
    <citation type="submission" date="2021-02" db="EMBL/GenBank/DDBJ databases">
        <authorList>
            <person name="Dougan E. K."/>
            <person name="Rhodes N."/>
            <person name="Thang M."/>
            <person name="Chan C."/>
        </authorList>
    </citation>
    <scope>NUCLEOTIDE SEQUENCE</scope>
</reference>
<dbReference type="InterPro" id="IPR000433">
    <property type="entry name" value="Znf_ZZ"/>
</dbReference>
<feature type="region of interest" description="Disordered" evidence="5">
    <location>
        <begin position="1346"/>
        <end position="1366"/>
    </location>
</feature>
<feature type="compositionally biased region" description="Basic and acidic residues" evidence="5">
    <location>
        <begin position="2849"/>
        <end position="2860"/>
    </location>
</feature>
<feature type="region of interest" description="Disordered" evidence="5">
    <location>
        <begin position="2124"/>
        <end position="2185"/>
    </location>
</feature>
<feature type="compositionally biased region" description="Basic and acidic residues" evidence="5">
    <location>
        <begin position="2288"/>
        <end position="2299"/>
    </location>
</feature>
<feature type="region of interest" description="Disordered" evidence="5">
    <location>
        <begin position="2223"/>
        <end position="2482"/>
    </location>
</feature>
<evidence type="ECO:0000256" key="4">
    <source>
        <dbReference type="PROSITE-ProRule" id="PRU00228"/>
    </source>
</evidence>
<keyword evidence="8" id="KW-1185">Reference proteome</keyword>
<feature type="compositionally biased region" description="Basic and acidic residues" evidence="5">
    <location>
        <begin position="2158"/>
        <end position="2170"/>
    </location>
</feature>
<dbReference type="GO" id="GO:0005634">
    <property type="term" value="C:nucleus"/>
    <property type="evidence" value="ECO:0007669"/>
    <property type="project" value="TreeGrafter"/>
</dbReference>
<feature type="region of interest" description="Disordered" evidence="5">
    <location>
        <begin position="1"/>
        <end position="103"/>
    </location>
</feature>
<feature type="compositionally biased region" description="Basic and acidic residues" evidence="5">
    <location>
        <begin position="2601"/>
        <end position="2612"/>
    </location>
</feature>
<dbReference type="Gene3D" id="3.30.60.90">
    <property type="match status" value="1"/>
</dbReference>
<feature type="region of interest" description="Disordered" evidence="5">
    <location>
        <begin position="1928"/>
        <end position="1958"/>
    </location>
</feature>
<dbReference type="PROSITE" id="PS50135">
    <property type="entry name" value="ZF_ZZ_2"/>
    <property type="match status" value="1"/>
</dbReference>
<feature type="compositionally biased region" description="Basic and acidic residues" evidence="5">
    <location>
        <begin position="2234"/>
        <end position="2245"/>
    </location>
</feature>
<feature type="region of interest" description="Disordered" evidence="5">
    <location>
        <begin position="2817"/>
        <end position="2974"/>
    </location>
</feature>
<feature type="compositionally biased region" description="Basic and acidic residues" evidence="5">
    <location>
        <begin position="2424"/>
        <end position="2434"/>
    </location>
</feature>
<dbReference type="InterPro" id="IPR043145">
    <property type="entry name" value="Znf_ZZ_sf"/>
</dbReference>
<feature type="compositionally biased region" description="Basic and acidic residues" evidence="5">
    <location>
        <begin position="2306"/>
        <end position="2317"/>
    </location>
</feature>
<proteinExistence type="predicted"/>
<feature type="compositionally biased region" description="Basic and acidic residues" evidence="5">
    <location>
        <begin position="2270"/>
        <end position="2281"/>
    </location>
</feature>
<feature type="region of interest" description="Disordered" evidence="5">
    <location>
        <begin position="2643"/>
        <end position="2702"/>
    </location>
</feature>
<evidence type="ECO:0000313" key="8">
    <source>
        <dbReference type="Proteomes" id="UP000654075"/>
    </source>
</evidence>
<feature type="compositionally biased region" description="Polar residues" evidence="5">
    <location>
        <begin position="1354"/>
        <end position="1366"/>
    </location>
</feature>
<evidence type="ECO:0000256" key="5">
    <source>
        <dbReference type="SAM" id="MobiDB-lite"/>
    </source>
</evidence>
<feature type="region of interest" description="Disordered" evidence="5">
    <location>
        <begin position="1059"/>
        <end position="1083"/>
    </location>
</feature>
<feature type="region of interest" description="Disordered" evidence="5">
    <location>
        <begin position="1728"/>
        <end position="1774"/>
    </location>
</feature>
<feature type="compositionally biased region" description="Basic and acidic residues" evidence="5">
    <location>
        <begin position="1858"/>
        <end position="1867"/>
    </location>
</feature>
<keyword evidence="3" id="KW-0862">Zinc</keyword>
<feature type="compositionally biased region" description="Basic and acidic residues" evidence="5">
    <location>
        <begin position="2644"/>
        <end position="2661"/>
    </location>
</feature>
<feature type="compositionally biased region" description="Low complexity" evidence="5">
    <location>
        <begin position="50"/>
        <end position="88"/>
    </location>
</feature>
<feature type="compositionally biased region" description="Acidic residues" evidence="5">
    <location>
        <begin position="3098"/>
        <end position="3113"/>
    </location>
</feature>
<feature type="compositionally biased region" description="Basic and acidic residues" evidence="5">
    <location>
        <begin position="1929"/>
        <end position="1956"/>
    </location>
</feature>
<feature type="compositionally biased region" description="Acidic residues" evidence="5">
    <location>
        <begin position="3048"/>
        <end position="3065"/>
    </location>
</feature>
<name>A0A813DN86_POLGL</name>
<comment type="caution">
    <text evidence="7">The sequence shown here is derived from an EMBL/GenBank/DDBJ whole genome shotgun (WGS) entry which is preliminary data.</text>
</comment>
<feature type="compositionally biased region" description="Basic and acidic residues" evidence="5">
    <location>
        <begin position="2945"/>
        <end position="2954"/>
    </location>
</feature>
<evidence type="ECO:0000313" key="7">
    <source>
        <dbReference type="EMBL" id="CAE8590124.1"/>
    </source>
</evidence>
<feature type="compositionally biased region" description="Basic and acidic residues" evidence="5">
    <location>
        <begin position="2252"/>
        <end position="2263"/>
    </location>
</feature>
<dbReference type="Pfam" id="PF00569">
    <property type="entry name" value="ZZ"/>
    <property type="match status" value="1"/>
</dbReference>
<protein>
    <recommendedName>
        <fullName evidence="6">ZZ-type domain-containing protein</fullName>
    </recommendedName>
</protein>
<dbReference type="SMART" id="SM00291">
    <property type="entry name" value="ZnF_ZZ"/>
    <property type="match status" value="1"/>
</dbReference>
<evidence type="ECO:0000256" key="2">
    <source>
        <dbReference type="ARBA" id="ARBA00022771"/>
    </source>
</evidence>
<feature type="region of interest" description="Disordered" evidence="5">
    <location>
        <begin position="307"/>
        <end position="327"/>
    </location>
</feature>
<feature type="compositionally biased region" description="Basic and acidic residues" evidence="5">
    <location>
        <begin position="2822"/>
        <end position="2834"/>
    </location>
</feature>
<feature type="compositionally biased region" description="Basic and acidic residues" evidence="5">
    <location>
        <begin position="1764"/>
        <end position="1774"/>
    </location>
</feature>
<feature type="compositionally biased region" description="Low complexity" evidence="5">
    <location>
        <begin position="30"/>
        <end position="40"/>
    </location>
</feature>
<dbReference type="SUPFAM" id="SSF57850">
    <property type="entry name" value="RING/U-box"/>
    <property type="match status" value="1"/>
</dbReference>
<feature type="region of interest" description="Disordered" evidence="5">
    <location>
        <begin position="1134"/>
        <end position="1154"/>
    </location>
</feature>
<dbReference type="GO" id="GO:0008270">
    <property type="term" value="F:zinc ion binding"/>
    <property type="evidence" value="ECO:0007669"/>
    <property type="project" value="UniProtKB-KW"/>
</dbReference>
<dbReference type="EMBL" id="CAJNNV010004078">
    <property type="protein sequence ID" value="CAE8590124.1"/>
    <property type="molecule type" value="Genomic_DNA"/>
</dbReference>
<feature type="compositionally biased region" description="Basic and acidic residues" evidence="5">
    <location>
        <begin position="2574"/>
        <end position="2586"/>
    </location>
</feature>
<dbReference type="Proteomes" id="UP000654075">
    <property type="component" value="Unassembled WGS sequence"/>
</dbReference>
<evidence type="ECO:0000256" key="3">
    <source>
        <dbReference type="ARBA" id="ARBA00022833"/>
    </source>
</evidence>
<dbReference type="PANTHER" id="PTHR45884">
    <property type="entry name" value="N-ACETYLTRANSFERASE ECO"/>
    <property type="match status" value="1"/>
</dbReference>
<feature type="region of interest" description="Disordered" evidence="5">
    <location>
        <begin position="2761"/>
        <end position="2801"/>
    </location>
</feature>
<feature type="region of interest" description="Disordered" evidence="5">
    <location>
        <begin position="3037"/>
        <end position="3161"/>
    </location>
</feature>
<keyword evidence="2 4" id="KW-0863">Zinc-finger</keyword>
<feature type="region of interest" description="Disordered" evidence="5">
    <location>
        <begin position="1853"/>
        <end position="1876"/>
    </location>
</feature>
<feature type="compositionally biased region" description="Basic and acidic residues" evidence="5">
    <location>
        <begin position="2899"/>
        <end position="2930"/>
    </location>
</feature>
<feature type="compositionally biased region" description="Basic and acidic residues" evidence="5">
    <location>
        <begin position="2395"/>
        <end position="2405"/>
    </location>
</feature>
<feature type="domain" description="ZZ-type" evidence="6">
    <location>
        <begin position="1670"/>
        <end position="1723"/>
    </location>
</feature>
<feature type="compositionally biased region" description="Basic and acidic residues" evidence="5">
    <location>
        <begin position="2676"/>
        <end position="2687"/>
    </location>
</feature>
<feature type="region of interest" description="Disordered" evidence="5">
    <location>
        <begin position="2566"/>
        <end position="2629"/>
    </location>
</feature>
<feature type="region of interest" description="Disordered" evidence="5">
    <location>
        <begin position="2512"/>
        <end position="2532"/>
    </location>
</feature>
<dbReference type="OrthoDB" id="661148at2759"/>
<accession>A0A813DN86</accession>
<gene>
    <name evidence="7" type="ORF">PGLA1383_LOCUS8846</name>
</gene>
<evidence type="ECO:0000259" key="6">
    <source>
        <dbReference type="PROSITE" id="PS50135"/>
    </source>
</evidence>
<dbReference type="PANTHER" id="PTHR45884:SF2">
    <property type="entry name" value="N-ACETYLTRANSFERASE ECO"/>
    <property type="match status" value="1"/>
</dbReference>
<keyword evidence="1" id="KW-0479">Metal-binding</keyword>
<feature type="compositionally biased region" description="Basic and acidic residues" evidence="5">
    <location>
        <begin position="2133"/>
        <end position="2145"/>
    </location>
</feature>
<feature type="compositionally biased region" description="Low complexity" evidence="5">
    <location>
        <begin position="2435"/>
        <end position="2444"/>
    </location>
</feature>
<dbReference type="GO" id="GO:0007064">
    <property type="term" value="P:mitotic sister chromatid cohesion"/>
    <property type="evidence" value="ECO:0007669"/>
    <property type="project" value="TreeGrafter"/>
</dbReference>
<feature type="compositionally biased region" description="Basic and acidic residues" evidence="5">
    <location>
        <begin position="2324"/>
        <end position="2335"/>
    </location>
</feature>
<feature type="compositionally biased region" description="Basic and acidic residues" evidence="5">
    <location>
        <begin position="2445"/>
        <end position="2482"/>
    </location>
</feature>
<feature type="region of interest" description="Disordered" evidence="5">
    <location>
        <begin position="765"/>
        <end position="793"/>
    </location>
</feature>
<sequence length="3336" mass="364567">MRAAPTRVGALGASSTSLRSEEPLAPPESPAAARPRPSLAGRPGTVAPRQQQQPQQQQPQQPQQQQPQQQPQQQQQQQPLQQQQPQQPTRAEPGQRSDGIDDATENEPLSEVELESLLGQTKLLLASLTELSQLLQEPATPKQRLGSLLGPLAERSSGLRKGLCRALRVRDPEGAWEPLSVDWRRINLPELLGKRDPLEISFCPLEEAAPLLQRFAEPSAEELLAECPGHEVELLRLGQALGAKFANECFVLKRAFADMQDSLRDMGVAEQEVRELALEHKAQAEQLGKDSVELDELRSRCERAEKQLADPRLADAEPKPSPRDKSIELETGLAKTPTLQGLGPGILADLLEVSRANSRFSPQRSAALVVQTAWRRKASQLRFDSHLVDLVFQELSGTAPRSRLGRGAVRSVRLVGSVVTRLVRKMQRRGLDFAAAFRCADDAYHQFHNDSQSGSSDAGSIVAKVHQPALLGASSALQIPETNGQQPVAFTAGSMPAGQFLAFICHKQGIALPPAEIAALLRLFKLPDRKNRLQETTSLQNNSASLGDVELGEAWLWEMPYVYACQLQAAFSVAQPSLTVNQVSAAALRAVRDALADAKPCQFLWGKLQPTWRRLVVDAQMLQLSEEREGLQAAIAAAAAAPRPGKGKYSGSCKVRPGGGGIAMDAKAAATLVATRRPGATPQVTLHAAARAGEKPTAAGAVRLHRRAGRAAGGQTFKVGADVLGTFIEFSARLPETPPLVHLTSKSTTPWSVRLEELSERGMSLRVTQRDAQGKDWEDNEEDTKEAGKATEGGLRRGWEEPLRLAYVAGSAEGVHVVGPSPKGGRLVQIDFIPRLARVPEFVQVRTFVAAEKAFAESADSAAATGCFTADRGCLLAGLFFCPGCDAFAQRHGPSGHGEWEIRACGLILLKVGGGVAGLLPTVTTLPGGLVELSTEVQGENELVLRAKWLAKAPTTDPVTVVQRPLQDASAKPPESGQALRVARPTARGFVLLLGEQTSLDDVWYEACQALRLPSSAEPVVSAAALQESAPLPAVIGEIQEDEEKQSANLPRLESLALTASPGTLAMRGPSDEEDLSRTGGDAEQVLKRGTNARAQWWLTQRDQQLPATMQPSPAELAGRGAFEDEQLDASLTLPAAPHAPPESPTTPAFKDNGLDASLSLTLRSAPPESLTASAEFKDELLDASQSLPPAPPESPMAPAVAPVALAARSAGSNQIPQLTEIHWPAPLSLPPRAGATRKLRIRWPRAPIFGALPLELAMMLTVSTAWIACWLLLHALVGSALAAAEGGSPGACAGAEACAEEASEDDPVALLQARRWAAAAGADEDWWRRAGRSVAAAPAVVGSMTGEGPAEASHTQAVQTQDPLTPSVGSVAVGGAARKECKKTVRSARGFGAATASASRSGAQHRLPPCFAIGLARIDVLEVVDTFHIDSQELLAQPEQAVKEIKERAIRCTPGRGFIRLLYLDDEGDWCTLNQDTVQDAVEFSRVVQAAGAWRLEVRKLQVRLLLPEPQPQQTHAVCMAVKMEPDMEADRPICDGGLVEGQSLEVHQQGEGQKCSWERRALAQLRELTKSADACRLLPKLAAVGLQIIEQAQQPALYGLIDTLLTFQEQDTEAENLPSVLPQIVSAMAKLPSEIAHSVLQRFRDGARKAISELQSSSSSSSEDVEIHHRIICDGCDVKPLTGARWKSLKKRNYDLCGACFDQAARNKRSWKRIRLDEASAASAPAAVISSPIEELPETIQREEESAPEPPAKRHACQQKETAQKAREVQERQARQVREAAWLLAQKETVWRAREAGEAAEAAWEVQEEEERQAHEAAEATEAARTVQDEKARQHLEAHLKALEAQAAALGEVQDEERRQAREENEAAEAQGFLPAYLKQAGTARDEKARQALKALEDAEAAWEVQEEEDQQVGNTAEADLAAWDAQEEKERRAREEAENSATDRKVQEEEGMHGNRWSWQAREAAEGSWQALAWKKVRQARAAAEEEEERRACEAAARARDDREENKRQAEVDAAAWAAQLHRRQAAWAAQEEAERQNRKAAEVAAAAWEAQEAEERRICEEARKVAEPFLAAWEAQEKEERRAREEVRIAAEVAAAALEAQEGEEHRICEEARKVAQAAAAAWEAQEEEERRARKEARKAAEAAAAALEAQEEEERRAREEARKAAEAAAAAWEAQAEEERRVCEDVRIAAEVAAAALEAQEDEERRICEEALKAVEAAAAWEAQEEEERQAREENRKEAEAQEEEDRQAREQCRKEAEAQEEEDRQAQEQNRKEAEAQEEEDRQACEQCRKEAEAQEEEDRQAQEQCRKEAEAQEEEDRQAQEQCRKEAEAQEEEDRQAQEQCRKEAEAQEEEDRRAREEALKESEAAAAAWEAQEEEDRRSRRSRKEARKAAEVARKAEEEQDRQAAATAAWEAQEEEERRVHEEAFKAVEAAAAAWEAQEKEERQAREDARQAAEAAEAAREAQEREEQQAREEARKVVEAAAAAVEAQEEVERQVREEARIEAEAAAAAREAEEEEERREHEEVRIAAEVAAAALEAQEEEERRICEEARKVAQAAAAAWEAQEEEERRARKEARKAAEAAAAAREAQEQEEERAREEARKEAEAAAAAVEAQEEEERRVREEVLKVAVAAAAAWEAREEEKRQAREETRKAAEAAVAAREAQEEEERQICEEARKEAETAAAALEAQEEEERRVSEEVLKAAVAAEAALEAQEEEERQEEIRKVAEAAAAARQAQEEEDCRAREEIRKVAEAAAAARQAQEEEDCRAREEVRKEVEAAAAASKAQEEEERRVREEVFQAVQAAAAAWEAQEEEERKAREESRKVAEAAAAAWQAQEEEELRAHEDALKEAEAAAAAWEAQEEEERRSRRSRKEARIAAEAALEAEEEEDRQARKEARKAAEEAAAAREAQEEEERRARKAAEVAWEAQEEEDARIEEEWQAREAAEAALQSAETEEEEEQQPSFYAAAIRQLEADALADGLETAVAKDALQNLLGHASHFVREAAAAALQHAQHDVATPVQPVVEATETAEQTSGENGETSDTEESSEEDSDESDASETLVVGKSPMAANLSESEEPVEAAEACHKEDSTDEESDDEGDDVFDEDPAKTDATVGSAGDLDGEETCGQQEKTDDMKSVNDSNDSSNEESTTGDIDAVRVTRRAVGLPYPTSMKPSAIIINGAPLALGPGAGELPEARGDVTAEFATEIAAAGAKQAFRLGRVTVPVGDDTSGLEEVPVCIKIVVLNDGKAPWPETTAVAHVSGENFGFPRMELGALNPGEAAEVIMDLSLASRPEPGTARSTWAIVDSTSRSCMGPVLLFEVLWANKQ</sequence>
<feature type="compositionally biased region" description="Low complexity" evidence="5">
    <location>
        <begin position="3147"/>
        <end position="3157"/>
    </location>
</feature>
<dbReference type="GO" id="GO:0000785">
    <property type="term" value="C:chromatin"/>
    <property type="evidence" value="ECO:0007669"/>
    <property type="project" value="TreeGrafter"/>
</dbReference>
<feature type="compositionally biased region" description="Basic and acidic residues" evidence="5">
    <location>
        <begin position="768"/>
        <end position="777"/>
    </location>
</feature>
<feature type="region of interest" description="Disordered" evidence="5">
    <location>
        <begin position="1995"/>
        <end position="2014"/>
    </location>
</feature>
<organism evidence="7 8">
    <name type="scientific">Polarella glacialis</name>
    <name type="common">Dinoflagellate</name>
    <dbReference type="NCBI Taxonomy" id="89957"/>
    <lineage>
        <taxon>Eukaryota</taxon>
        <taxon>Sar</taxon>
        <taxon>Alveolata</taxon>
        <taxon>Dinophyceae</taxon>
        <taxon>Suessiales</taxon>
        <taxon>Suessiaceae</taxon>
        <taxon>Polarella</taxon>
    </lineage>
</organism>
<feature type="compositionally biased region" description="Basic and acidic residues" evidence="5">
    <location>
        <begin position="2774"/>
        <end position="2785"/>
    </location>
</feature>
<feature type="compositionally biased region" description="Basic and acidic residues" evidence="5">
    <location>
        <begin position="2342"/>
        <end position="2371"/>
    </location>
</feature>
<evidence type="ECO:0000256" key="1">
    <source>
        <dbReference type="ARBA" id="ARBA00022723"/>
    </source>
</evidence>